<dbReference type="AlphaFoldDB" id="A0A9Q1BYI2"/>
<feature type="transmembrane region" description="Helical" evidence="1">
    <location>
        <begin position="259"/>
        <end position="283"/>
    </location>
</feature>
<dbReference type="Gene3D" id="2.60.40.10">
    <property type="entry name" value="Immunoglobulins"/>
    <property type="match status" value="1"/>
</dbReference>
<keyword evidence="1" id="KW-0472">Membrane</keyword>
<dbReference type="InterPro" id="IPR036179">
    <property type="entry name" value="Ig-like_dom_sf"/>
</dbReference>
<evidence type="ECO:0000313" key="5">
    <source>
        <dbReference type="Proteomes" id="UP001152320"/>
    </source>
</evidence>
<dbReference type="InterPro" id="IPR013783">
    <property type="entry name" value="Ig-like_fold"/>
</dbReference>
<evidence type="ECO:0000256" key="2">
    <source>
        <dbReference type="SAM" id="SignalP"/>
    </source>
</evidence>
<keyword evidence="2" id="KW-0732">Signal</keyword>
<dbReference type="PROSITE" id="PS50835">
    <property type="entry name" value="IG_LIKE"/>
    <property type="match status" value="1"/>
</dbReference>
<name>A0A9Q1BYI2_HOLLE</name>
<organism evidence="4 5">
    <name type="scientific">Holothuria leucospilota</name>
    <name type="common">Black long sea cucumber</name>
    <name type="synonym">Mertensiothuria leucospilota</name>
    <dbReference type="NCBI Taxonomy" id="206669"/>
    <lineage>
        <taxon>Eukaryota</taxon>
        <taxon>Metazoa</taxon>
        <taxon>Echinodermata</taxon>
        <taxon>Eleutherozoa</taxon>
        <taxon>Echinozoa</taxon>
        <taxon>Holothuroidea</taxon>
        <taxon>Aspidochirotacea</taxon>
        <taxon>Aspidochirotida</taxon>
        <taxon>Holothuriidae</taxon>
        <taxon>Holothuria</taxon>
    </lineage>
</organism>
<dbReference type="SMART" id="SM00409">
    <property type="entry name" value="IG"/>
    <property type="match status" value="2"/>
</dbReference>
<protein>
    <recommendedName>
        <fullName evidence="3">Ig-like domain-containing protein</fullName>
    </recommendedName>
</protein>
<feature type="domain" description="Ig-like" evidence="3">
    <location>
        <begin position="137"/>
        <end position="232"/>
    </location>
</feature>
<reference evidence="4" key="1">
    <citation type="submission" date="2021-10" db="EMBL/GenBank/DDBJ databases">
        <title>Tropical sea cucumber genome reveals ecological adaptation and Cuvierian tubules defense mechanism.</title>
        <authorList>
            <person name="Chen T."/>
        </authorList>
    </citation>
    <scope>NUCLEOTIDE SEQUENCE</scope>
    <source>
        <strain evidence="4">Nanhai2018</strain>
        <tissue evidence="4">Muscle</tissue>
    </source>
</reference>
<evidence type="ECO:0000313" key="4">
    <source>
        <dbReference type="EMBL" id="KAJ8034940.1"/>
    </source>
</evidence>
<feature type="signal peptide" evidence="2">
    <location>
        <begin position="1"/>
        <end position="26"/>
    </location>
</feature>
<keyword evidence="1" id="KW-0812">Transmembrane</keyword>
<evidence type="ECO:0000256" key="1">
    <source>
        <dbReference type="SAM" id="Phobius"/>
    </source>
</evidence>
<dbReference type="InterPro" id="IPR027417">
    <property type="entry name" value="P-loop_NTPase"/>
</dbReference>
<proteinExistence type="predicted"/>
<dbReference type="SUPFAM" id="SSF48726">
    <property type="entry name" value="Immunoglobulin"/>
    <property type="match status" value="1"/>
</dbReference>
<dbReference type="InterPro" id="IPR003599">
    <property type="entry name" value="Ig_sub"/>
</dbReference>
<comment type="caution">
    <text evidence="4">The sequence shown here is derived from an EMBL/GenBank/DDBJ whole genome shotgun (WGS) entry which is preliminary data.</text>
</comment>
<dbReference type="Gene3D" id="3.40.50.300">
    <property type="entry name" value="P-loop containing nucleotide triphosphate hydrolases"/>
    <property type="match status" value="1"/>
</dbReference>
<dbReference type="EMBL" id="JAIZAY010000010">
    <property type="protein sequence ID" value="KAJ8034940.1"/>
    <property type="molecule type" value="Genomic_DNA"/>
</dbReference>
<keyword evidence="5" id="KW-1185">Reference proteome</keyword>
<feature type="chain" id="PRO_5040294102" description="Ig-like domain-containing protein" evidence="2">
    <location>
        <begin position="27"/>
        <end position="1038"/>
    </location>
</feature>
<keyword evidence="1" id="KW-1133">Transmembrane helix</keyword>
<gene>
    <name evidence="4" type="ORF">HOLleu_21974</name>
</gene>
<sequence length="1038" mass="117320">MKLYTSTTSYSLFVAATLLITSDGFAKTMCPEIAIVEKGETANVTCDTTGKEMKLVYWYRGDPAISSPILRLENGQPGGTEYGKGHYSITSCGGMIITNATIKHEAVYTALMYFQDETRESMDIKVNVTISPWHSCPVINGCIPCEECSLDVNDTGKLTCNIYGARPMIPLKWTIESQEGVRILEHPRIAVNDITSDTWNSSVEVSYHVSSCSQEAILQCEAEDTFKLLSLSQTSVRVYTENCTNGSLSIIPAKPSNSIIIVLGFCGSIFVILTMFLFVNIYLKVRRRSTPANGFETNSLGEVPPLSPSKVLDADAQKLASSLKGKYKTSRLFDSLPNGGDMTAAKLFDVCNFKVIHTNREISVLPANKLLKSNGIRNESRVLITGGPRYWKTMFTKQFVQKWTDAQTNDFILLYIAKSEVKANVNLIDFLEQETSIDRELVAKGMKNSKCILFLDGLDNIAFDENETKNEQKEPLYKNDKTISKAGLLAHITLSDLLKKSHETPFSHIQIWVTTWHKDTIDGICTSLYAKVYISEVENEQQFNELVKKVYEQYHYSGKQLLPEEHNTGSFGDGVNTESITHTVGFKNDQSTVTFKSNNPIGTREEEFPERQSFNEIGEAEKLLCDETKAKESNQREIDDNVRQHVNKFLRRNQIYQEFKETPFLLSLMVLIIVEKYLTEHCDYDDLDTTTLEELIYIAIRHLHEAHYVINEHKVPLETCQIDSSLGKVAFQLISTKSEDMDIHSQIVNDCGHNLNEAIEMGLIHILKCNPDKQPEEEGTGLSPSYCVKFSNVYFMFYFAANFIVENEKYYEALAEYDKSKSGSILKFLIHLEKSRLKHLVGALRQLKMDDDVFDCLSKWETSGDVEEILKSFGETEIQVCGLDRPKHRSAFTSFLTKCIGMKIKLGSLVITGNISVSILTSLELPVISILTLCELKVQEEDFVSILEWLSKREMTLRFQKCEIPKELSDDVKRNMGTLEDIKVKTIRQGDVADTAGTFLFNYKTGTWTKEETPIAKKIKDNLPSKTNIKKVFASFQK</sequence>
<dbReference type="InterPro" id="IPR007110">
    <property type="entry name" value="Ig-like_dom"/>
</dbReference>
<evidence type="ECO:0000259" key="3">
    <source>
        <dbReference type="PROSITE" id="PS50835"/>
    </source>
</evidence>
<dbReference type="Proteomes" id="UP001152320">
    <property type="component" value="Chromosome 10"/>
</dbReference>
<accession>A0A9Q1BYI2</accession>